<dbReference type="PROSITE" id="PS51372">
    <property type="entry name" value="PRD_2"/>
    <property type="match status" value="1"/>
</dbReference>
<protein>
    <submittedName>
        <fullName evidence="9">Helix-turn-helix domain-containing protein</fullName>
    </submittedName>
</protein>
<keyword evidence="3" id="KW-0805">Transcription regulation</keyword>
<evidence type="ECO:0000259" key="7">
    <source>
        <dbReference type="PROSITE" id="PS51099"/>
    </source>
</evidence>
<feature type="domain" description="PTS EIIB type-2" evidence="7">
    <location>
        <begin position="385"/>
        <end position="472"/>
    </location>
</feature>
<dbReference type="SUPFAM" id="SSF55804">
    <property type="entry name" value="Phoshotransferase/anion transport protein"/>
    <property type="match status" value="1"/>
</dbReference>
<dbReference type="InterPro" id="IPR036634">
    <property type="entry name" value="PRD_sf"/>
</dbReference>
<dbReference type="GO" id="GO:0009401">
    <property type="term" value="P:phosphoenolpyruvate-dependent sugar phosphotransferase system"/>
    <property type="evidence" value="ECO:0007669"/>
    <property type="project" value="InterPro"/>
</dbReference>
<dbReference type="Pfam" id="PF05043">
    <property type="entry name" value="Mga"/>
    <property type="match status" value="1"/>
</dbReference>
<dbReference type="PROSITE" id="PS51099">
    <property type="entry name" value="PTS_EIIB_TYPE_2"/>
    <property type="match status" value="1"/>
</dbReference>
<dbReference type="InterPro" id="IPR036095">
    <property type="entry name" value="PTS_EIIB-like_sf"/>
</dbReference>
<dbReference type="GO" id="GO:0008982">
    <property type="term" value="F:protein-N(PI)-phosphohistidine-sugar phosphotransferase activity"/>
    <property type="evidence" value="ECO:0007669"/>
    <property type="project" value="InterPro"/>
</dbReference>
<dbReference type="AlphaFoldDB" id="A0AAF0BI65"/>
<keyword evidence="4" id="KW-0010">Activator</keyword>
<gene>
    <name evidence="9" type="ORF">PML95_02855</name>
</gene>
<feature type="domain" description="PTS EIIA type-2" evidence="6">
    <location>
        <begin position="471"/>
        <end position="618"/>
    </location>
</feature>
<dbReference type="InterPro" id="IPR011608">
    <property type="entry name" value="PRD"/>
</dbReference>
<dbReference type="Gene3D" id="3.40.930.10">
    <property type="entry name" value="Mannitol-specific EII, Chain A"/>
    <property type="match status" value="1"/>
</dbReference>
<dbReference type="Pfam" id="PF00874">
    <property type="entry name" value="PRD"/>
    <property type="match status" value="1"/>
</dbReference>
<dbReference type="SUPFAM" id="SSF52794">
    <property type="entry name" value="PTS system IIB component-like"/>
    <property type="match status" value="1"/>
</dbReference>
<dbReference type="SUPFAM" id="SSF63520">
    <property type="entry name" value="PTS-regulatory domain, PRD"/>
    <property type="match status" value="1"/>
</dbReference>
<dbReference type="InterPro" id="IPR013011">
    <property type="entry name" value="PTS_EIIB_2"/>
</dbReference>
<name>A0AAF0BI65_9ENTE</name>
<dbReference type="InterPro" id="IPR016152">
    <property type="entry name" value="PTrfase/Anion_transptr"/>
</dbReference>
<evidence type="ECO:0000313" key="10">
    <source>
        <dbReference type="Proteomes" id="UP001179600"/>
    </source>
</evidence>
<evidence type="ECO:0000256" key="4">
    <source>
        <dbReference type="ARBA" id="ARBA00023159"/>
    </source>
</evidence>
<dbReference type="InterPro" id="IPR007737">
    <property type="entry name" value="Mga_HTH"/>
</dbReference>
<dbReference type="RefSeq" id="WP_272163549.1">
    <property type="nucleotide sequence ID" value="NZ_CP116507.1"/>
</dbReference>
<dbReference type="InterPro" id="IPR036388">
    <property type="entry name" value="WH-like_DNA-bd_sf"/>
</dbReference>
<dbReference type="PROSITE" id="PS51094">
    <property type="entry name" value="PTS_EIIA_TYPE_2"/>
    <property type="match status" value="1"/>
</dbReference>
<dbReference type="Gene3D" id="1.10.10.10">
    <property type="entry name" value="Winged helix-like DNA-binding domain superfamily/Winged helix DNA-binding domain"/>
    <property type="match status" value="1"/>
</dbReference>
<dbReference type="Gene3D" id="1.10.1790.10">
    <property type="entry name" value="PRD domain"/>
    <property type="match status" value="1"/>
</dbReference>
<dbReference type="InterPro" id="IPR002178">
    <property type="entry name" value="PTS_EIIA_type-2_dom"/>
</dbReference>
<organism evidence="9 10">
    <name type="scientific">Vagococcus lutrae</name>
    <dbReference type="NCBI Taxonomy" id="81947"/>
    <lineage>
        <taxon>Bacteria</taxon>
        <taxon>Bacillati</taxon>
        <taxon>Bacillota</taxon>
        <taxon>Bacilli</taxon>
        <taxon>Lactobacillales</taxon>
        <taxon>Enterococcaceae</taxon>
        <taxon>Vagococcus</taxon>
    </lineage>
</organism>
<evidence type="ECO:0000256" key="1">
    <source>
        <dbReference type="ARBA" id="ARBA00022679"/>
    </source>
</evidence>
<dbReference type="Gene3D" id="3.40.50.2300">
    <property type="match status" value="1"/>
</dbReference>
<keyword evidence="1" id="KW-0808">Transferase</keyword>
<dbReference type="Pfam" id="PF00359">
    <property type="entry name" value="PTS_EIIA_2"/>
    <property type="match status" value="1"/>
</dbReference>
<dbReference type="InterPro" id="IPR050661">
    <property type="entry name" value="BglG_antiterminators"/>
</dbReference>
<dbReference type="EMBL" id="CP116507">
    <property type="protein sequence ID" value="WCG23195.1"/>
    <property type="molecule type" value="Genomic_DNA"/>
</dbReference>
<evidence type="ECO:0000256" key="2">
    <source>
        <dbReference type="ARBA" id="ARBA00022737"/>
    </source>
</evidence>
<evidence type="ECO:0000259" key="6">
    <source>
        <dbReference type="PROSITE" id="PS51094"/>
    </source>
</evidence>
<dbReference type="Proteomes" id="UP001179600">
    <property type="component" value="Chromosome"/>
</dbReference>
<accession>A0AAF0BI65</accession>
<proteinExistence type="predicted"/>
<keyword evidence="2" id="KW-0677">Repeat</keyword>
<dbReference type="PANTHER" id="PTHR30185">
    <property type="entry name" value="CRYPTIC BETA-GLUCOSIDE BGL OPERON ANTITERMINATOR"/>
    <property type="match status" value="1"/>
</dbReference>
<dbReference type="CDD" id="cd05568">
    <property type="entry name" value="PTS_IIB_bgl_like"/>
    <property type="match status" value="1"/>
</dbReference>
<evidence type="ECO:0000256" key="5">
    <source>
        <dbReference type="ARBA" id="ARBA00023163"/>
    </source>
</evidence>
<dbReference type="PANTHER" id="PTHR30185:SF13">
    <property type="entry name" value="LICABCH OPERON REGULATOR-RELATED"/>
    <property type="match status" value="1"/>
</dbReference>
<feature type="domain" description="PRD" evidence="8">
    <location>
        <begin position="275"/>
        <end position="381"/>
    </location>
</feature>
<evidence type="ECO:0000256" key="3">
    <source>
        <dbReference type="ARBA" id="ARBA00023015"/>
    </source>
</evidence>
<dbReference type="GO" id="GO:0006355">
    <property type="term" value="P:regulation of DNA-templated transcription"/>
    <property type="evidence" value="ECO:0007669"/>
    <property type="project" value="InterPro"/>
</dbReference>
<sequence>MSLTNKWYEILNILLVKRRVTVEELMTLTDLSKQTLRKNIQLLNDRLQETAQIVEEGKYFELKVAHLDRFQLIMSGKLKKETDFNSAGKRMAYIIRALIDAPDYILIDDLCDELQVSRGTVNKDMREIKKAIGPYGVKIVGIPNKGMQIVGDEFHFRLVILKFVYDYYSDDYPLTHDTLQWADKLAKYYKLDQVTLALLKKVIGVSVHRILKTNPMTQPIAYYKNFEYQTPILEDFMIFVEKEYRLTLGRYDQDFLSFPVNTRTTAMVSDASMKQHEADVREIFDEMMLEIQNNFMTKIDEEALFEAMKYHLMFMLNRIIFHIDVYDLFMDEIQLKYPFSFELAKVTMKAVEDDLMVTVHEVEISYLAIYFELIMQKKKGRSQDKKVAIVCSTGRGTATLIHRQLREVLGADVEIVQYSETDYLEIDSAEYLAIFSTLPLESRNGKPVIQITNLFDNELLIKEWRKLDEQRLLTKDIVDFSFAILDSQKSYLENVATMIEEWIEVGKLAPEFMPLWQERERRQTTIFDQGIGFPHTINKGSNEIVFRIGVFPEKIHEGKQYVKIVFLVGIPEYINDEIEKTLMAIYDLIFSIGQKKEYVAQISQCQSREDVLAFLMREELS</sequence>
<reference evidence="9" key="1">
    <citation type="submission" date="2023-01" db="EMBL/GenBank/DDBJ databases">
        <title>Oxazolidinone resistance genes in florfenicol resistant enterococci from beef cattle and veal calves at slaughter.</title>
        <authorList>
            <person name="Biggel M."/>
        </authorList>
    </citation>
    <scope>NUCLEOTIDE SEQUENCE</scope>
    <source>
        <strain evidence="9">K204-1</strain>
    </source>
</reference>
<evidence type="ECO:0000259" key="8">
    <source>
        <dbReference type="PROSITE" id="PS51372"/>
    </source>
</evidence>
<evidence type="ECO:0000313" key="9">
    <source>
        <dbReference type="EMBL" id="WCG23195.1"/>
    </source>
</evidence>
<keyword evidence="5" id="KW-0804">Transcription</keyword>